<reference evidence="3" key="1">
    <citation type="submission" date="2015-12" db="EMBL/GenBank/DDBJ databases">
        <title>De novo transcriptome assembly of four potential Pierce s Disease insect vectors from Arizona vineyards.</title>
        <authorList>
            <person name="Tassone E.E."/>
        </authorList>
    </citation>
    <scope>NUCLEOTIDE SEQUENCE</scope>
</reference>
<dbReference type="GO" id="GO:0051460">
    <property type="term" value="P:negative regulation of corticotropin secretion"/>
    <property type="evidence" value="ECO:0007669"/>
    <property type="project" value="TreeGrafter"/>
</dbReference>
<accession>A0A1B6BZ32</accession>
<protein>
    <recommendedName>
        <fullName evidence="2">Corticotropin-releasing factor binding protein N-terminal domain-containing protein</fullName>
    </recommendedName>
</protein>
<name>A0A1B6BZ32_9HEMI</name>
<gene>
    <name evidence="3" type="ORF">g.4676</name>
</gene>
<dbReference type="GO" id="GO:0005615">
    <property type="term" value="C:extracellular space"/>
    <property type="evidence" value="ECO:0007669"/>
    <property type="project" value="TreeGrafter"/>
</dbReference>
<keyword evidence="1" id="KW-0732">Signal</keyword>
<proteinExistence type="predicted"/>
<dbReference type="PANTHER" id="PTHR10278:SF0">
    <property type="entry name" value="CORTICOTROPIN-RELEASING FACTOR-BINDING PROTEIN"/>
    <property type="match status" value="1"/>
</dbReference>
<evidence type="ECO:0000313" key="3">
    <source>
        <dbReference type="EMBL" id="JAS06533.1"/>
    </source>
</evidence>
<feature type="non-terminal residue" evidence="3">
    <location>
        <position position="129"/>
    </location>
</feature>
<organism evidence="3">
    <name type="scientific">Clastoptera arizonana</name>
    <name type="common">Arizona spittle bug</name>
    <dbReference type="NCBI Taxonomy" id="38151"/>
    <lineage>
        <taxon>Eukaryota</taxon>
        <taxon>Metazoa</taxon>
        <taxon>Ecdysozoa</taxon>
        <taxon>Arthropoda</taxon>
        <taxon>Hexapoda</taxon>
        <taxon>Insecta</taxon>
        <taxon>Pterygota</taxon>
        <taxon>Neoptera</taxon>
        <taxon>Paraneoptera</taxon>
        <taxon>Hemiptera</taxon>
        <taxon>Auchenorrhyncha</taxon>
        <taxon>Cercopoidea</taxon>
        <taxon>Clastopteridae</taxon>
        <taxon>Clastoptera</taxon>
    </lineage>
</organism>
<dbReference type="AlphaFoldDB" id="A0A1B6BZ32"/>
<dbReference type="GO" id="GO:0009755">
    <property type="term" value="P:hormone-mediated signaling pathway"/>
    <property type="evidence" value="ECO:0007669"/>
    <property type="project" value="TreeGrafter"/>
</dbReference>
<feature type="domain" description="Corticotropin-releasing factor binding protein N-terminal" evidence="2">
    <location>
        <begin position="57"/>
        <end position="129"/>
    </location>
</feature>
<dbReference type="InterPro" id="IPR056177">
    <property type="entry name" value="CRF-BP_N"/>
</dbReference>
<sequence length="129" mass="14417">MAVRCFVRWIVLMGTVLYGLVGAQPASLQGIKTLVKTQQAVTPSIRAKRSLEHIIQECVMVTSEEGQFYFKNMNLKDDVTVCGVYLLTDPDKIVEVYFDYLDVPCQTGGLVSFVDGWEMNGQLFPSISD</sequence>
<dbReference type="PANTHER" id="PTHR10278">
    <property type="entry name" value="CORTICOTROPIN-RELEASING FACTOR-BINDING PROTEIN"/>
    <property type="match status" value="1"/>
</dbReference>
<dbReference type="GO" id="GO:0051424">
    <property type="term" value="F:corticotropin-releasing hormone binding"/>
    <property type="evidence" value="ECO:0007669"/>
    <property type="project" value="InterPro"/>
</dbReference>
<dbReference type="EMBL" id="GEDC01030765">
    <property type="protein sequence ID" value="JAS06533.1"/>
    <property type="molecule type" value="Transcribed_RNA"/>
</dbReference>
<evidence type="ECO:0000256" key="1">
    <source>
        <dbReference type="SAM" id="SignalP"/>
    </source>
</evidence>
<feature type="signal peptide" evidence="1">
    <location>
        <begin position="1"/>
        <end position="23"/>
    </location>
</feature>
<dbReference type="Pfam" id="PF05428">
    <property type="entry name" value="CRF-BP_N"/>
    <property type="match status" value="1"/>
</dbReference>
<dbReference type="InterPro" id="IPR008435">
    <property type="entry name" value="CRF-bd"/>
</dbReference>
<feature type="chain" id="PRO_5008579974" description="Corticotropin-releasing factor binding protein N-terminal domain-containing protein" evidence="1">
    <location>
        <begin position="24"/>
        <end position="129"/>
    </location>
</feature>
<evidence type="ECO:0000259" key="2">
    <source>
        <dbReference type="Pfam" id="PF05428"/>
    </source>
</evidence>